<proteinExistence type="inferred from homology"/>
<name>A0AAN8WTJ7_HALRR</name>
<dbReference type="GO" id="GO:0051959">
    <property type="term" value="F:dynein light intermediate chain binding"/>
    <property type="evidence" value="ECO:0007669"/>
    <property type="project" value="InterPro"/>
</dbReference>
<keyword evidence="4" id="KW-1185">Reference proteome</keyword>
<organism evidence="3 4">
    <name type="scientific">Halocaridina rubra</name>
    <name type="common">Hawaiian red shrimp</name>
    <dbReference type="NCBI Taxonomy" id="373956"/>
    <lineage>
        <taxon>Eukaryota</taxon>
        <taxon>Metazoa</taxon>
        <taxon>Ecdysozoa</taxon>
        <taxon>Arthropoda</taxon>
        <taxon>Crustacea</taxon>
        <taxon>Multicrustacea</taxon>
        <taxon>Malacostraca</taxon>
        <taxon>Eumalacostraca</taxon>
        <taxon>Eucarida</taxon>
        <taxon>Decapoda</taxon>
        <taxon>Pleocyemata</taxon>
        <taxon>Caridea</taxon>
        <taxon>Atyoidea</taxon>
        <taxon>Atyidae</taxon>
        <taxon>Halocaridina</taxon>
    </lineage>
</organism>
<dbReference type="GO" id="GO:0007018">
    <property type="term" value="P:microtubule-based movement"/>
    <property type="evidence" value="ECO:0007669"/>
    <property type="project" value="InterPro"/>
</dbReference>
<dbReference type="InterPro" id="IPR026983">
    <property type="entry name" value="DHC"/>
</dbReference>
<evidence type="ECO:0000256" key="1">
    <source>
        <dbReference type="ARBA" id="ARBA00008887"/>
    </source>
</evidence>
<dbReference type="GO" id="GO:0005858">
    <property type="term" value="C:axonemal dynein complex"/>
    <property type="evidence" value="ECO:0007669"/>
    <property type="project" value="TreeGrafter"/>
</dbReference>
<dbReference type="AlphaFoldDB" id="A0AAN8WTJ7"/>
<comment type="caution">
    <text evidence="3">The sequence shown here is derived from an EMBL/GenBank/DDBJ whole genome shotgun (WGS) entry which is preliminary data.</text>
</comment>
<evidence type="ECO:0000313" key="4">
    <source>
        <dbReference type="Proteomes" id="UP001381693"/>
    </source>
</evidence>
<dbReference type="EMBL" id="JAXCGZ010019458">
    <property type="protein sequence ID" value="KAK7066079.1"/>
    <property type="molecule type" value="Genomic_DNA"/>
</dbReference>
<dbReference type="PANTHER" id="PTHR46532:SF4">
    <property type="entry name" value="AAA+ ATPASE DOMAIN-CONTAINING PROTEIN"/>
    <property type="match status" value="1"/>
</dbReference>
<feature type="non-terminal residue" evidence="3">
    <location>
        <position position="238"/>
    </location>
</feature>
<sequence length="238" mass="27095">MQISDIQKSLRCTLVVRRPDTEELYVNWDMRISTLLHEATKIQQLGFEVPYMTQLLLNKAPLLLKKRDMVKHLLNEHERVLLKVHKGLSPLLVPHVTKLKEALDPLLSTLTWSSIQAHSFFDQGFAAINTFEVLIDRVNDIFHHRMEGVLTAMIGVRLYVLPQTTPWTLELFVHNTWSTCCQAAQELNSRSRVVEDAVLELIELVLAGVEGELQGQNILSFLAMDDLDDGGDLDDSRS</sequence>
<comment type="similarity">
    <text evidence="1">Belongs to the dynein heavy chain family.</text>
</comment>
<evidence type="ECO:0000259" key="2">
    <source>
        <dbReference type="Pfam" id="PF08385"/>
    </source>
</evidence>
<dbReference type="PANTHER" id="PTHR46532">
    <property type="entry name" value="MALE FERTILITY FACTOR KL5"/>
    <property type="match status" value="1"/>
</dbReference>
<protein>
    <recommendedName>
        <fullName evidence="2">Dynein heavy chain tail domain-containing protein</fullName>
    </recommendedName>
</protein>
<evidence type="ECO:0000313" key="3">
    <source>
        <dbReference type="EMBL" id="KAK7066079.1"/>
    </source>
</evidence>
<dbReference type="Pfam" id="PF08385">
    <property type="entry name" value="DHC_N1"/>
    <property type="match status" value="1"/>
</dbReference>
<gene>
    <name evidence="3" type="ORF">SK128_021201</name>
</gene>
<accession>A0AAN8WTJ7</accession>
<dbReference type="GO" id="GO:0045505">
    <property type="term" value="F:dynein intermediate chain binding"/>
    <property type="evidence" value="ECO:0007669"/>
    <property type="project" value="InterPro"/>
</dbReference>
<feature type="domain" description="Dynein heavy chain tail" evidence="2">
    <location>
        <begin position="6"/>
        <end position="120"/>
    </location>
</feature>
<reference evidence="3 4" key="1">
    <citation type="submission" date="2023-11" db="EMBL/GenBank/DDBJ databases">
        <title>Halocaridina rubra genome assembly.</title>
        <authorList>
            <person name="Smith C."/>
        </authorList>
    </citation>
    <scope>NUCLEOTIDE SEQUENCE [LARGE SCALE GENOMIC DNA]</scope>
    <source>
        <strain evidence="3">EP-1</strain>
        <tissue evidence="3">Whole</tissue>
    </source>
</reference>
<dbReference type="InterPro" id="IPR013594">
    <property type="entry name" value="Dynein_heavy_tail"/>
</dbReference>
<dbReference type="Proteomes" id="UP001381693">
    <property type="component" value="Unassembled WGS sequence"/>
</dbReference>